<reference evidence="2" key="1">
    <citation type="submission" date="2022-11" db="EMBL/GenBank/DDBJ databases">
        <title>Genome Resource of Sclerotinia nivalis Strain SnTB1, a Plant Pathogen Isolated from American Ginseng.</title>
        <authorList>
            <person name="Fan S."/>
        </authorList>
    </citation>
    <scope>NUCLEOTIDE SEQUENCE</scope>
    <source>
        <strain evidence="2">SnTB1</strain>
    </source>
</reference>
<feature type="region of interest" description="Disordered" evidence="1">
    <location>
        <begin position="29"/>
        <end position="173"/>
    </location>
</feature>
<proteinExistence type="predicted"/>
<dbReference type="Proteomes" id="UP001152300">
    <property type="component" value="Unassembled WGS sequence"/>
</dbReference>
<evidence type="ECO:0000313" key="2">
    <source>
        <dbReference type="EMBL" id="KAJ8063114.1"/>
    </source>
</evidence>
<keyword evidence="3" id="KW-1185">Reference proteome</keyword>
<name>A0A9X0AIS8_9HELO</name>
<accession>A0A9X0AIS8</accession>
<organism evidence="2 3">
    <name type="scientific">Sclerotinia nivalis</name>
    <dbReference type="NCBI Taxonomy" id="352851"/>
    <lineage>
        <taxon>Eukaryota</taxon>
        <taxon>Fungi</taxon>
        <taxon>Dikarya</taxon>
        <taxon>Ascomycota</taxon>
        <taxon>Pezizomycotina</taxon>
        <taxon>Leotiomycetes</taxon>
        <taxon>Helotiales</taxon>
        <taxon>Sclerotiniaceae</taxon>
        <taxon>Sclerotinia</taxon>
    </lineage>
</organism>
<gene>
    <name evidence="2" type="ORF">OCU04_008356</name>
</gene>
<comment type="caution">
    <text evidence="2">The sequence shown here is derived from an EMBL/GenBank/DDBJ whole genome shotgun (WGS) entry which is preliminary data.</text>
</comment>
<dbReference type="AlphaFoldDB" id="A0A9X0AIS8"/>
<evidence type="ECO:0000313" key="3">
    <source>
        <dbReference type="Proteomes" id="UP001152300"/>
    </source>
</evidence>
<feature type="compositionally biased region" description="Low complexity" evidence="1">
    <location>
        <begin position="108"/>
        <end position="127"/>
    </location>
</feature>
<dbReference type="OrthoDB" id="3439169at2759"/>
<feature type="compositionally biased region" description="Basic and acidic residues" evidence="1">
    <location>
        <begin position="154"/>
        <end position="163"/>
    </location>
</feature>
<protein>
    <submittedName>
        <fullName evidence="2">Uncharacterized protein</fullName>
    </submittedName>
</protein>
<evidence type="ECO:0000256" key="1">
    <source>
        <dbReference type="SAM" id="MobiDB-lite"/>
    </source>
</evidence>
<feature type="compositionally biased region" description="Low complexity" evidence="1">
    <location>
        <begin position="77"/>
        <end position="94"/>
    </location>
</feature>
<dbReference type="EMBL" id="JAPEIS010000009">
    <property type="protein sequence ID" value="KAJ8063114.1"/>
    <property type="molecule type" value="Genomic_DNA"/>
</dbReference>
<sequence length="371" mass="41236">MTSYIYMPTSSSIDVSMPVPSIIQLQEYPNPLQNHNHQTRKRRSNKSIETNAERPLKRTRLTTENLKAFEKMGGQGTESTGKKSTGRSSSTTTTTDEDLDPQRHPSKSKSSYSETKSTRSKQTTSTTDPAFPDIAFQNGILNPICSKPPVNLKSRQERIDRSRSTASPSESDYRHFASAIRRAPNEASVLVETATRLLKRFDDPGYQRSYNQAFTNFPKNVGFNNDLSAAQPDMVEGLDMPEFDPFPVREQLGGAATVYSGLQATTLPHLAGEWKGPGKDMILAQTQAGYDGACMVYGRNEARSFLESPDPAGHAFVSTFTTDGTTLNIFDHYLSESQGQIKYHQYPTSNSFLINLQGFQEEQTTVEESRG</sequence>